<accession>A0A7E4VV61</accession>
<comment type="function">
    <text evidence="13">Probable chloride channel.</text>
</comment>
<feature type="transmembrane region" description="Helical" evidence="13">
    <location>
        <begin position="82"/>
        <end position="102"/>
    </location>
</feature>
<evidence type="ECO:0000256" key="6">
    <source>
        <dbReference type="ARBA" id="ARBA00022989"/>
    </source>
</evidence>
<evidence type="ECO:0000256" key="8">
    <source>
        <dbReference type="ARBA" id="ARBA00023136"/>
    </source>
</evidence>
<comment type="similarity">
    <text evidence="2 13">Belongs to the tweety family.</text>
</comment>
<evidence type="ECO:0000313" key="15">
    <source>
        <dbReference type="Proteomes" id="UP000492821"/>
    </source>
</evidence>
<feature type="transmembrane region" description="Helical" evidence="13">
    <location>
        <begin position="35"/>
        <end position="62"/>
    </location>
</feature>
<evidence type="ECO:0000313" key="16">
    <source>
        <dbReference type="WBParaSite" id="Pan_g2789.t1"/>
    </source>
</evidence>
<evidence type="ECO:0000256" key="2">
    <source>
        <dbReference type="ARBA" id="ARBA00009849"/>
    </source>
</evidence>
<keyword evidence="7 13" id="KW-0406">Ion transport</keyword>
<dbReference type="Pfam" id="PF04906">
    <property type="entry name" value="Tweety"/>
    <property type="match status" value="1"/>
</dbReference>
<evidence type="ECO:0000256" key="3">
    <source>
        <dbReference type="ARBA" id="ARBA00022448"/>
    </source>
</evidence>
<evidence type="ECO:0000256" key="12">
    <source>
        <dbReference type="ARBA" id="ARBA00023303"/>
    </source>
</evidence>
<keyword evidence="4" id="KW-1003">Cell membrane</keyword>
<reference evidence="16" key="2">
    <citation type="submission" date="2020-10" db="UniProtKB">
        <authorList>
            <consortium name="WormBaseParasite"/>
        </authorList>
    </citation>
    <scope>IDENTIFICATION</scope>
</reference>
<evidence type="ECO:0000256" key="10">
    <source>
        <dbReference type="ARBA" id="ARBA00023180"/>
    </source>
</evidence>
<evidence type="ECO:0000256" key="14">
    <source>
        <dbReference type="SAM" id="MobiDB-lite"/>
    </source>
</evidence>
<dbReference type="InterPro" id="IPR006990">
    <property type="entry name" value="Tweety"/>
</dbReference>
<evidence type="ECO:0000256" key="9">
    <source>
        <dbReference type="ARBA" id="ARBA00023173"/>
    </source>
</evidence>
<feature type="transmembrane region" description="Helical" evidence="13">
    <location>
        <begin position="218"/>
        <end position="239"/>
    </location>
</feature>
<evidence type="ECO:0000256" key="13">
    <source>
        <dbReference type="RuleBase" id="RU361114"/>
    </source>
</evidence>
<dbReference type="AlphaFoldDB" id="A0A7E4VV61"/>
<keyword evidence="3 13" id="KW-0813">Transport</keyword>
<dbReference type="PANTHER" id="PTHR12424:SF8">
    <property type="entry name" value="PROTEIN TWEETY"/>
    <property type="match status" value="1"/>
</dbReference>
<keyword evidence="6 13" id="KW-1133">Transmembrane helix</keyword>
<dbReference type="GO" id="GO:0005886">
    <property type="term" value="C:plasma membrane"/>
    <property type="evidence" value="ECO:0007669"/>
    <property type="project" value="UniProtKB-SubCell"/>
</dbReference>
<keyword evidence="10" id="KW-0325">Glycoprotein</keyword>
<evidence type="ECO:0000256" key="4">
    <source>
        <dbReference type="ARBA" id="ARBA00022475"/>
    </source>
</evidence>
<reference evidence="15" key="1">
    <citation type="journal article" date="2013" name="Genetics">
        <title>The draft genome and transcriptome of Panagrellus redivivus are shaped by the harsh demands of a free-living lifestyle.</title>
        <authorList>
            <person name="Srinivasan J."/>
            <person name="Dillman A.R."/>
            <person name="Macchietto M.G."/>
            <person name="Heikkinen L."/>
            <person name="Lakso M."/>
            <person name="Fracchia K.M."/>
            <person name="Antoshechkin I."/>
            <person name="Mortazavi A."/>
            <person name="Wong G."/>
            <person name="Sternberg P.W."/>
        </authorList>
    </citation>
    <scope>NUCLEOTIDE SEQUENCE [LARGE SCALE GENOMIC DNA]</scope>
    <source>
        <strain evidence="15">MT8872</strain>
    </source>
</reference>
<feature type="transmembrane region" description="Helical" evidence="13">
    <location>
        <begin position="246"/>
        <end position="272"/>
    </location>
</feature>
<dbReference type="Proteomes" id="UP000492821">
    <property type="component" value="Unassembled WGS sequence"/>
</dbReference>
<feature type="transmembrane region" description="Helical" evidence="13">
    <location>
        <begin position="394"/>
        <end position="419"/>
    </location>
</feature>
<keyword evidence="8 13" id="KW-0472">Membrane</keyword>
<dbReference type="GO" id="GO:0005229">
    <property type="term" value="F:intracellularly calcium-gated chloride channel activity"/>
    <property type="evidence" value="ECO:0007669"/>
    <property type="project" value="TreeGrafter"/>
</dbReference>
<dbReference type="PANTHER" id="PTHR12424">
    <property type="entry name" value="TWEETY-RELATED"/>
    <property type="match status" value="1"/>
</dbReference>
<sequence length="547" mass="61288">MLVDKVVNLLHKIPHVDFHFRRTSDAFSYDYSSPYAQAIAIFAALTALIGLLLLLIIVFTWICQCCRHKDTTVRSRNGARNLTVVLFILSVLCFGLLAASLYGNERLNRSIGKTTNSLDNVHRSLKLAEVQSSLLTSTQQSAQAHVDELVKLIDQKTRESTNINKTLLDEVDGELTSVSDKFEDVQSQLEHLNLELTDSKKLKRTQTYINRFEFDRSALYITLPAIVITVLFIGVISFCRKSRKGSIVFSALGVVTFFVTWALIAIVVPLSIAHADLCSTHDEFVKTHLRHEVYNAYNFYRTCEPSESHKSVPTNLPVNTINDRFTEIQAGEAKLVGQLNTLFNNSADVSAIMRNIEKDISESFKNVGAIEFTLSCYALHDDVTGINDGICYDAVIGSIIMLATTLLSGIFMFILLIVVSQTWYMFNRLPNDYMEVNEEDPFYPRQQDTVIPADIYGTHVFNHRTRFTPSSLEHTEPSTGTTSATNPQQNSQTTPLLDTAWQRSNPSAPIGSGNNTINAGAGNSVLRSSLYPAEDPYRYTYNEQFEV</sequence>
<keyword evidence="9 13" id="KW-0869">Chloride channel</keyword>
<organism evidence="15 16">
    <name type="scientific">Panagrellus redivivus</name>
    <name type="common">Microworm</name>
    <dbReference type="NCBI Taxonomy" id="6233"/>
    <lineage>
        <taxon>Eukaryota</taxon>
        <taxon>Metazoa</taxon>
        <taxon>Ecdysozoa</taxon>
        <taxon>Nematoda</taxon>
        <taxon>Chromadorea</taxon>
        <taxon>Rhabditida</taxon>
        <taxon>Tylenchina</taxon>
        <taxon>Panagrolaimomorpha</taxon>
        <taxon>Panagrolaimoidea</taxon>
        <taxon>Panagrolaimidae</taxon>
        <taxon>Panagrellus</taxon>
    </lineage>
</organism>
<feature type="region of interest" description="Disordered" evidence="14">
    <location>
        <begin position="467"/>
        <end position="493"/>
    </location>
</feature>
<evidence type="ECO:0000256" key="5">
    <source>
        <dbReference type="ARBA" id="ARBA00022692"/>
    </source>
</evidence>
<dbReference type="GO" id="GO:0072320">
    <property type="term" value="F:volume-sensitive chloride channel activity"/>
    <property type="evidence" value="ECO:0007669"/>
    <property type="project" value="TreeGrafter"/>
</dbReference>
<dbReference type="WBParaSite" id="Pan_g2789.t1">
    <property type="protein sequence ID" value="Pan_g2789.t1"/>
    <property type="gene ID" value="Pan_g2789"/>
</dbReference>
<comment type="subcellular location">
    <subcellularLocation>
        <location evidence="1 13">Cell membrane</location>
        <topology evidence="1 13">Multi-pass membrane protein</topology>
    </subcellularLocation>
</comment>
<keyword evidence="12 13" id="KW-0407">Ion channel</keyword>
<keyword evidence="15" id="KW-1185">Reference proteome</keyword>
<proteinExistence type="inferred from homology"/>
<protein>
    <recommendedName>
        <fullName evidence="13">Protein tweety homolog</fullName>
    </recommendedName>
</protein>
<evidence type="ECO:0000256" key="1">
    <source>
        <dbReference type="ARBA" id="ARBA00004651"/>
    </source>
</evidence>
<dbReference type="GO" id="GO:0034707">
    <property type="term" value="C:chloride channel complex"/>
    <property type="evidence" value="ECO:0007669"/>
    <property type="project" value="UniProtKB-UniRule"/>
</dbReference>
<name>A0A7E4VV61_PANRE</name>
<keyword evidence="5 13" id="KW-0812">Transmembrane</keyword>
<keyword evidence="11 13" id="KW-0868">Chloride</keyword>
<evidence type="ECO:0000256" key="11">
    <source>
        <dbReference type="ARBA" id="ARBA00023214"/>
    </source>
</evidence>
<evidence type="ECO:0000256" key="7">
    <source>
        <dbReference type="ARBA" id="ARBA00023065"/>
    </source>
</evidence>